<evidence type="ECO:0000313" key="3">
    <source>
        <dbReference type="Proteomes" id="UP000724874"/>
    </source>
</evidence>
<name>A0A9P5NTS1_GYMJU</name>
<dbReference type="Proteomes" id="UP000724874">
    <property type="component" value="Unassembled WGS sequence"/>
</dbReference>
<gene>
    <name evidence="2" type="ORF">CPB84DRAFT_1845804</name>
</gene>
<dbReference type="AlphaFoldDB" id="A0A9P5NTS1"/>
<accession>A0A9P5NTS1</accession>
<evidence type="ECO:0000313" key="2">
    <source>
        <dbReference type="EMBL" id="KAF8903512.1"/>
    </source>
</evidence>
<feature type="compositionally biased region" description="Basic and acidic residues" evidence="1">
    <location>
        <begin position="473"/>
        <end position="485"/>
    </location>
</feature>
<dbReference type="OrthoDB" id="3070840at2759"/>
<reference evidence="2" key="1">
    <citation type="submission" date="2020-11" db="EMBL/GenBank/DDBJ databases">
        <authorList>
            <consortium name="DOE Joint Genome Institute"/>
            <person name="Ahrendt S."/>
            <person name="Riley R."/>
            <person name="Andreopoulos W."/>
            <person name="LaButti K."/>
            <person name="Pangilinan J."/>
            <person name="Ruiz-duenas F.J."/>
            <person name="Barrasa J.M."/>
            <person name="Sanchez-Garcia M."/>
            <person name="Camarero S."/>
            <person name="Miyauchi S."/>
            <person name="Serrano A."/>
            <person name="Linde D."/>
            <person name="Babiker R."/>
            <person name="Drula E."/>
            <person name="Ayuso-Fernandez I."/>
            <person name="Pacheco R."/>
            <person name="Padilla G."/>
            <person name="Ferreira P."/>
            <person name="Barriuso J."/>
            <person name="Kellner H."/>
            <person name="Castanera R."/>
            <person name="Alfaro M."/>
            <person name="Ramirez L."/>
            <person name="Pisabarro A.G."/>
            <person name="Kuo A."/>
            <person name="Tritt A."/>
            <person name="Lipzen A."/>
            <person name="He G."/>
            <person name="Yan M."/>
            <person name="Ng V."/>
            <person name="Cullen D."/>
            <person name="Martin F."/>
            <person name="Rosso M.-N."/>
            <person name="Henrissat B."/>
            <person name="Hibbett D."/>
            <person name="Martinez A.T."/>
            <person name="Grigoriev I.V."/>
        </authorList>
    </citation>
    <scope>NUCLEOTIDE SEQUENCE</scope>
    <source>
        <strain evidence="2">AH 44721</strain>
    </source>
</reference>
<dbReference type="EMBL" id="JADNYJ010000030">
    <property type="protein sequence ID" value="KAF8903512.1"/>
    <property type="molecule type" value="Genomic_DNA"/>
</dbReference>
<organism evidence="2 3">
    <name type="scientific">Gymnopilus junonius</name>
    <name type="common">Spectacular rustgill mushroom</name>
    <name type="synonym">Gymnopilus spectabilis subsp. junonius</name>
    <dbReference type="NCBI Taxonomy" id="109634"/>
    <lineage>
        <taxon>Eukaryota</taxon>
        <taxon>Fungi</taxon>
        <taxon>Dikarya</taxon>
        <taxon>Basidiomycota</taxon>
        <taxon>Agaricomycotina</taxon>
        <taxon>Agaricomycetes</taxon>
        <taxon>Agaricomycetidae</taxon>
        <taxon>Agaricales</taxon>
        <taxon>Agaricineae</taxon>
        <taxon>Hymenogastraceae</taxon>
        <taxon>Gymnopilus</taxon>
    </lineage>
</organism>
<comment type="caution">
    <text evidence="2">The sequence shown here is derived from an EMBL/GenBank/DDBJ whole genome shotgun (WGS) entry which is preliminary data.</text>
</comment>
<proteinExistence type="predicted"/>
<evidence type="ECO:0000256" key="1">
    <source>
        <dbReference type="SAM" id="MobiDB-lite"/>
    </source>
</evidence>
<feature type="region of interest" description="Disordered" evidence="1">
    <location>
        <begin position="458"/>
        <end position="491"/>
    </location>
</feature>
<keyword evidence="3" id="KW-1185">Reference proteome</keyword>
<protein>
    <submittedName>
        <fullName evidence="2">Uncharacterized protein</fullName>
    </submittedName>
</protein>
<feature type="region of interest" description="Disordered" evidence="1">
    <location>
        <begin position="245"/>
        <end position="271"/>
    </location>
</feature>
<sequence>MNFATNIIPPNYKHDIRGVCLCLLCGSALSVQLAKGGRFPGHYYLHCNFDYYHFIFPDNVAQNPAVGPQSSNAAAPASAVGGSLSGLPTFPLPPVQELQDHCAAAHCSKARHRECKQNAGWMCKKCCIKRSGCSAPGHQYHRLTTKQQERLKDHHPSPTPAAPAPHLTLPFGPVLSDAEFLTSLIEELPSIRLVAEGNKRAREEAAEASQLALQVEEEEHEEEHNFQAALAASLGQPYIVPHPSSGLSSTIPASVSSSQQPPGAVRPNTQHMNKDWMRPYEDHMAAKRRTRVHNNADHHFCIIFWGENDKPPAICAIHECPEWPKWALIDASLDVRDQLSLTAENLQFYDVAHRQWVACSPSYPHDVKKDGYLFLQRPYVVSLIDFDDHLALAEERPIHFHHNIMGERAYIQEEHRERRRMAVPVVDVSDNEVEIIEHLTSHSPLPWMKLQEETHNSATSFQTPFQTPAKCPSQEKESYKDDNIDSRPSQRRCCTPFSSSPLLSPLPSFLSTIPAIQHTEIVVLESSKPWPHGMFTVDMMNAFRAVDTVMSKDRKLNDCLREVFGKDVPTRTFQDQRKHWKLAAEQHRQAFVAAGRSEAGLWSAFHDHSK</sequence>